<dbReference type="EMBL" id="JBHUOK010000004">
    <property type="protein sequence ID" value="MFD2788640.1"/>
    <property type="molecule type" value="Genomic_DNA"/>
</dbReference>
<dbReference type="PANTHER" id="PTHR20857:SF23">
    <property type="entry name" value="THIAMINE BIOSYNTHETIC BIFUNCTIONAL ENZYME"/>
    <property type="match status" value="1"/>
</dbReference>
<gene>
    <name evidence="4" type="ORF">ACFS1K_02580</name>
</gene>
<dbReference type="InterPro" id="IPR036206">
    <property type="entry name" value="ThiamineP_synth_sf"/>
</dbReference>
<protein>
    <submittedName>
        <fullName evidence="4">Thiamine phosphate synthase</fullName>
    </submittedName>
</protein>
<dbReference type="Pfam" id="PF02581">
    <property type="entry name" value="TMP-TENI"/>
    <property type="match status" value="1"/>
</dbReference>
<comment type="caution">
    <text evidence="4">The sequence shown here is derived from an EMBL/GenBank/DDBJ whole genome shotgun (WGS) entry which is preliminary data.</text>
</comment>
<proteinExistence type="predicted"/>
<evidence type="ECO:0000256" key="1">
    <source>
        <dbReference type="ARBA" id="ARBA00004948"/>
    </source>
</evidence>
<dbReference type="InterPro" id="IPR022998">
    <property type="entry name" value="ThiamineP_synth_TenI"/>
</dbReference>
<feature type="domain" description="Thiamine phosphate synthase/TenI" evidence="3">
    <location>
        <begin position="10"/>
        <end position="190"/>
    </location>
</feature>
<evidence type="ECO:0000313" key="5">
    <source>
        <dbReference type="Proteomes" id="UP001597532"/>
    </source>
</evidence>
<dbReference type="SUPFAM" id="SSF51391">
    <property type="entry name" value="Thiamin phosphate synthase"/>
    <property type="match status" value="1"/>
</dbReference>
<comment type="pathway">
    <text evidence="1">Cofactor biosynthesis; thiamine diphosphate biosynthesis.</text>
</comment>
<organism evidence="4 5">
    <name type="scientific">Arenibacter antarcticus</name>
    <dbReference type="NCBI Taxonomy" id="2040469"/>
    <lineage>
        <taxon>Bacteria</taxon>
        <taxon>Pseudomonadati</taxon>
        <taxon>Bacteroidota</taxon>
        <taxon>Flavobacteriia</taxon>
        <taxon>Flavobacteriales</taxon>
        <taxon>Flavobacteriaceae</taxon>
        <taxon>Arenibacter</taxon>
    </lineage>
</organism>
<dbReference type="RefSeq" id="WP_251806955.1">
    <property type="nucleotide sequence ID" value="NZ_CP166679.1"/>
</dbReference>
<evidence type="ECO:0000259" key="3">
    <source>
        <dbReference type="Pfam" id="PF02581"/>
    </source>
</evidence>
<dbReference type="PANTHER" id="PTHR20857">
    <property type="entry name" value="THIAMINE-PHOSPHATE PYROPHOSPHORYLASE"/>
    <property type="match status" value="1"/>
</dbReference>
<evidence type="ECO:0000313" key="4">
    <source>
        <dbReference type="EMBL" id="MFD2788640.1"/>
    </source>
</evidence>
<evidence type="ECO:0000256" key="2">
    <source>
        <dbReference type="ARBA" id="ARBA00022977"/>
    </source>
</evidence>
<keyword evidence="5" id="KW-1185">Reference proteome</keyword>
<sequence length="209" mass="23371">MNKKSIKAGIYLVVDPSMEEFILLEKLQISLALGIVAVQIWDNFNNISNIEGVVQKICALCSNHQTPVLINNRWEHLKTMDLDGVHFDEVPNNLEEIKREIDKEIIIGLTCGNNLDHVKWAADNPIDYISFCSMFSSSSVSDCEIVTQKTIKNAALIFNKPIFLAGGIVPANMNQFDELNYHGVAVISGIMNAAHPDEAINEYRNILNK</sequence>
<name>A0ABW5VBI0_9FLAO</name>
<dbReference type="Gene3D" id="3.20.20.70">
    <property type="entry name" value="Aldolase class I"/>
    <property type="match status" value="1"/>
</dbReference>
<keyword evidence="2" id="KW-0784">Thiamine biosynthesis</keyword>
<accession>A0ABW5VBI0</accession>
<dbReference type="CDD" id="cd00564">
    <property type="entry name" value="TMP_TenI"/>
    <property type="match status" value="1"/>
</dbReference>
<reference evidence="5" key="1">
    <citation type="journal article" date="2019" name="Int. J. Syst. Evol. Microbiol.">
        <title>The Global Catalogue of Microorganisms (GCM) 10K type strain sequencing project: providing services to taxonomists for standard genome sequencing and annotation.</title>
        <authorList>
            <consortium name="The Broad Institute Genomics Platform"/>
            <consortium name="The Broad Institute Genome Sequencing Center for Infectious Disease"/>
            <person name="Wu L."/>
            <person name="Ma J."/>
        </authorList>
    </citation>
    <scope>NUCLEOTIDE SEQUENCE [LARGE SCALE GENOMIC DNA]</scope>
    <source>
        <strain evidence="5">KCTC 52924</strain>
    </source>
</reference>
<dbReference type="InterPro" id="IPR013785">
    <property type="entry name" value="Aldolase_TIM"/>
</dbReference>
<dbReference type="Proteomes" id="UP001597532">
    <property type="component" value="Unassembled WGS sequence"/>
</dbReference>